<reference evidence="9 10" key="1">
    <citation type="journal article" date="2019" name="Genome Biol. Evol.">
        <title>Insights into the evolution of the New World diploid cottons (Gossypium, subgenus Houzingenia) based on genome sequencing.</title>
        <authorList>
            <person name="Grover C.E."/>
            <person name="Arick M.A. 2nd"/>
            <person name="Thrash A."/>
            <person name="Conover J.L."/>
            <person name="Sanders W.S."/>
            <person name="Peterson D.G."/>
            <person name="Frelichowski J.E."/>
            <person name="Scheffler J.A."/>
            <person name="Scheffler B.E."/>
            <person name="Wendel J.F."/>
        </authorList>
    </citation>
    <scope>NUCLEOTIDE SEQUENCE [LARGE SCALE GENOMIC DNA]</scope>
    <source>
        <strain evidence="9">8</strain>
        <tissue evidence="9">Leaf</tissue>
    </source>
</reference>
<dbReference type="GO" id="GO:0003852">
    <property type="term" value="F:2-isopropylmalate synthase activity"/>
    <property type="evidence" value="ECO:0007669"/>
    <property type="project" value="UniProtKB-EC"/>
</dbReference>
<proteinExistence type="inferred from homology"/>
<dbReference type="SMART" id="SM00917">
    <property type="entry name" value="LeuA_dimer"/>
    <property type="match status" value="1"/>
</dbReference>
<evidence type="ECO:0000313" key="9">
    <source>
        <dbReference type="EMBL" id="MBA0765443.1"/>
    </source>
</evidence>
<sequence length="245" mass="26264">MVVVGESNSTIVSCTRWRVSKYTEAMGGAWFFQRVTDADLVALVSDEVFQPDVVWKLLDLQGVPFIPPPCFERSSSYPELKTLSMGMARNRASPLFPGISIVPSTLMVTCGTLGLSTATVKLIDADGREHVACSVGTGPVDSAYKAVDLIIKESVSLLEYSMNAVTEGIDAIAMTRVLIRAEKSHLSTHALTGELVHRTFSGTGAGMDIVVSSVKAYVSALNKMLGFKEQNPTKASSIKRTPASS</sequence>
<dbReference type="Gene3D" id="3.30.160.270">
    <property type="match status" value="1"/>
</dbReference>
<organism evidence="9 10">
    <name type="scientific">Gossypium trilobum</name>
    <dbReference type="NCBI Taxonomy" id="34281"/>
    <lineage>
        <taxon>Eukaryota</taxon>
        <taxon>Viridiplantae</taxon>
        <taxon>Streptophyta</taxon>
        <taxon>Embryophyta</taxon>
        <taxon>Tracheophyta</taxon>
        <taxon>Spermatophyta</taxon>
        <taxon>Magnoliopsida</taxon>
        <taxon>eudicotyledons</taxon>
        <taxon>Gunneridae</taxon>
        <taxon>Pentapetalae</taxon>
        <taxon>rosids</taxon>
        <taxon>malvids</taxon>
        <taxon>Malvales</taxon>
        <taxon>Malvaceae</taxon>
        <taxon>Malvoideae</taxon>
        <taxon>Gossypium</taxon>
    </lineage>
</organism>
<keyword evidence="4" id="KW-0028">Amino-acid biosynthesis</keyword>
<keyword evidence="6" id="KW-0479">Metal-binding</keyword>
<dbReference type="InterPro" id="IPR036230">
    <property type="entry name" value="LeuA_allosteric_dom_sf"/>
</dbReference>
<dbReference type="GO" id="GO:0009098">
    <property type="term" value="P:L-leucine biosynthetic process"/>
    <property type="evidence" value="ECO:0007669"/>
    <property type="project" value="UniProtKB-KW"/>
</dbReference>
<accession>A0A7J9DXE3</accession>
<dbReference type="InterPro" id="IPR013709">
    <property type="entry name" value="2-isopropylmalate_synth_dimer"/>
</dbReference>
<dbReference type="GO" id="GO:0046872">
    <property type="term" value="F:metal ion binding"/>
    <property type="evidence" value="ECO:0007669"/>
    <property type="project" value="UniProtKB-KW"/>
</dbReference>
<protein>
    <recommendedName>
        <fullName evidence="2">2-isopropylmalate synthase</fullName>
        <ecNumber evidence="2">2.3.3.13</ecNumber>
    </recommendedName>
</protein>
<keyword evidence="10" id="KW-1185">Reference proteome</keyword>
<dbReference type="Proteomes" id="UP000593568">
    <property type="component" value="Unassembled WGS sequence"/>
</dbReference>
<keyword evidence="7" id="KW-0100">Branched-chain amino acid biosynthesis</keyword>
<evidence type="ECO:0000256" key="2">
    <source>
        <dbReference type="ARBA" id="ARBA00012973"/>
    </source>
</evidence>
<dbReference type="EMBL" id="JABEZW010000005">
    <property type="protein sequence ID" value="MBA0765443.1"/>
    <property type="molecule type" value="Genomic_DNA"/>
</dbReference>
<dbReference type="Pfam" id="PF08502">
    <property type="entry name" value="LeuA_dimer"/>
    <property type="match status" value="1"/>
</dbReference>
<feature type="domain" description="2-isopropylmalate synthase LeuA allosteric (dimerisation)" evidence="8">
    <location>
        <begin position="34"/>
        <end position="225"/>
    </location>
</feature>
<evidence type="ECO:0000256" key="4">
    <source>
        <dbReference type="ARBA" id="ARBA00022605"/>
    </source>
</evidence>
<comment type="similarity">
    <text evidence="1">Belongs to the alpha-IPM synthase/homocitrate synthase family. LeuA type 1 subfamily.</text>
</comment>
<gene>
    <name evidence="9" type="ORF">Gotri_014640</name>
</gene>
<evidence type="ECO:0000256" key="3">
    <source>
        <dbReference type="ARBA" id="ARBA00022430"/>
    </source>
</evidence>
<name>A0A7J9DXE3_9ROSI</name>
<evidence type="ECO:0000259" key="8">
    <source>
        <dbReference type="SMART" id="SM00917"/>
    </source>
</evidence>
<evidence type="ECO:0000256" key="5">
    <source>
        <dbReference type="ARBA" id="ARBA00022679"/>
    </source>
</evidence>
<evidence type="ECO:0000313" key="10">
    <source>
        <dbReference type="Proteomes" id="UP000593568"/>
    </source>
</evidence>
<dbReference type="AlphaFoldDB" id="A0A7J9DXE3"/>
<evidence type="ECO:0000256" key="1">
    <source>
        <dbReference type="ARBA" id="ARBA00009396"/>
    </source>
</evidence>
<evidence type="ECO:0000256" key="7">
    <source>
        <dbReference type="ARBA" id="ARBA00023304"/>
    </source>
</evidence>
<keyword evidence="3" id="KW-0432">Leucine biosynthesis</keyword>
<comment type="caution">
    <text evidence="9">The sequence shown here is derived from an EMBL/GenBank/DDBJ whole genome shotgun (WGS) entry which is preliminary data.</text>
</comment>
<dbReference type="FunFam" id="3.30.160.270:FF:000004">
    <property type="entry name" value="2-isopropylmalate synthase B"/>
    <property type="match status" value="1"/>
</dbReference>
<evidence type="ECO:0000256" key="6">
    <source>
        <dbReference type="ARBA" id="ARBA00022723"/>
    </source>
</evidence>
<dbReference type="SUPFAM" id="SSF110921">
    <property type="entry name" value="2-isopropylmalate synthase LeuA, allosteric (dimerisation) domain"/>
    <property type="match status" value="1"/>
</dbReference>
<dbReference type="EC" id="2.3.3.13" evidence="2"/>
<keyword evidence="5" id="KW-0808">Transferase</keyword>